<evidence type="ECO:0000313" key="17">
    <source>
        <dbReference type="EMBL" id="KAG6449915.1"/>
    </source>
</evidence>
<dbReference type="PROSITE" id="PS00086">
    <property type="entry name" value="CYTOCHROME_P450"/>
    <property type="match status" value="1"/>
</dbReference>
<evidence type="ECO:0000256" key="1">
    <source>
        <dbReference type="ARBA" id="ARBA00001971"/>
    </source>
</evidence>
<evidence type="ECO:0000256" key="10">
    <source>
        <dbReference type="ARBA" id="ARBA00023002"/>
    </source>
</evidence>
<dbReference type="GO" id="GO:0004497">
    <property type="term" value="F:monooxygenase activity"/>
    <property type="evidence" value="ECO:0007669"/>
    <property type="project" value="UniProtKB-KW"/>
</dbReference>
<proteinExistence type="inferred from homology"/>
<keyword evidence="9" id="KW-0492">Microsome</keyword>
<dbReference type="AlphaFoldDB" id="A0A922CK48"/>
<keyword evidence="10 15" id="KW-0560">Oxidoreductase</keyword>
<gene>
    <name evidence="17" type="ORF">O3G_MSEX006293</name>
</gene>
<keyword evidence="18" id="KW-1185">Reference proteome</keyword>
<dbReference type="InterPro" id="IPR017972">
    <property type="entry name" value="Cyt_P450_CS"/>
</dbReference>
<evidence type="ECO:0000256" key="12">
    <source>
        <dbReference type="ARBA" id="ARBA00023033"/>
    </source>
</evidence>
<keyword evidence="11 14" id="KW-0408">Iron</keyword>
<evidence type="ECO:0000256" key="4">
    <source>
        <dbReference type="ARBA" id="ARBA00004406"/>
    </source>
</evidence>
<comment type="function">
    <text evidence="2">May be involved in the metabolism of insect hormones and in the breakdown of synthetic insecticides.</text>
</comment>
<evidence type="ECO:0000256" key="13">
    <source>
        <dbReference type="ARBA" id="ARBA00023136"/>
    </source>
</evidence>
<dbReference type="PANTHER" id="PTHR24291:SF189">
    <property type="entry name" value="CYTOCHROME P450 4C3-RELATED"/>
    <property type="match status" value="1"/>
</dbReference>
<keyword evidence="13" id="KW-0472">Membrane</keyword>
<feature type="signal peptide" evidence="16">
    <location>
        <begin position="1"/>
        <end position="16"/>
    </location>
</feature>
<dbReference type="InterPro" id="IPR036396">
    <property type="entry name" value="Cyt_P450_sf"/>
</dbReference>
<dbReference type="InterPro" id="IPR001128">
    <property type="entry name" value="Cyt_P450"/>
</dbReference>
<evidence type="ECO:0008006" key="19">
    <source>
        <dbReference type="Google" id="ProtNLM"/>
    </source>
</evidence>
<evidence type="ECO:0000256" key="11">
    <source>
        <dbReference type="ARBA" id="ARBA00023004"/>
    </source>
</evidence>
<dbReference type="PRINTS" id="PR00463">
    <property type="entry name" value="EP450I"/>
</dbReference>
<evidence type="ECO:0000256" key="14">
    <source>
        <dbReference type="PIRSR" id="PIRSR602401-1"/>
    </source>
</evidence>
<evidence type="ECO:0000256" key="6">
    <source>
        <dbReference type="ARBA" id="ARBA00022617"/>
    </source>
</evidence>
<keyword evidence="12 15" id="KW-0503">Monooxygenase</keyword>
<evidence type="ECO:0000256" key="5">
    <source>
        <dbReference type="ARBA" id="ARBA00010617"/>
    </source>
</evidence>
<reference evidence="17" key="1">
    <citation type="journal article" date="2016" name="Insect Biochem. Mol. Biol.">
        <title>Multifaceted biological insights from a draft genome sequence of the tobacco hornworm moth, Manduca sexta.</title>
        <authorList>
            <person name="Kanost M.R."/>
            <person name="Arrese E.L."/>
            <person name="Cao X."/>
            <person name="Chen Y.R."/>
            <person name="Chellapilla S."/>
            <person name="Goldsmith M.R."/>
            <person name="Grosse-Wilde E."/>
            <person name="Heckel D.G."/>
            <person name="Herndon N."/>
            <person name="Jiang H."/>
            <person name="Papanicolaou A."/>
            <person name="Qu J."/>
            <person name="Soulages J.L."/>
            <person name="Vogel H."/>
            <person name="Walters J."/>
            <person name="Waterhouse R.M."/>
            <person name="Ahn S.J."/>
            <person name="Almeida F.C."/>
            <person name="An C."/>
            <person name="Aqrawi P."/>
            <person name="Bretschneider A."/>
            <person name="Bryant W.B."/>
            <person name="Bucks S."/>
            <person name="Chao H."/>
            <person name="Chevignon G."/>
            <person name="Christen J.M."/>
            <person name="Clarke D.F."/>
            <person name="Dittmer N.T."/>
            <person name="Ferguson L.C.F."/>
            <person name="Garavelou S."/>
            <person name="Gordon K.H.J."/>
            <person name="Gunaratna R.T."/>
            <person name="Han Y."/>
            <person name="Hauser F."/>
            <person name="He Y."/>
            <person name="Heidel-Fischer H."/>
            <person name="Hirsh A."/>
            <person name="Hu Y."/>
            <person name="Jiang H."/>
            <person name="Kalra D."/>
            <person name="Klinner C."/>
            <person name="Konig C."/>
            <person name="Kovar C."/>
            <person name="Kroll A.R."/>
            <person name="Kuwar S.S."/>
            <person name="Lee S.L."/>
            <person name="Lehman R."/>
            <person name="Li K."/>
            <person name="Li Z."/>
            <person name="Liang H."/>
            <person name="Lovelace S."/>
            <person name="Lu Z."/>
            <person name="Mansfield J.H."/>
            <person name="McCulloch K.J."/>
            <person name="Mathew T."/>
            <person name="Morton B."/>
            <person name="Muzny D.M."/>
            <person name="Neunemann D."/>
            <person name="Ongeri F."/>
            <person name="Pauchet Y."/>
            <person name="Pu L.L."/>
            <person name="Pyrousis I."/>
            <person name="Rao X.J."/>
            <person name="Redding A."/>
            <person name="Roesel C."/>
            <person name="Sanchez-Gracia A."/>
            <person name="Schaack S."/>
            <person name="Shukla A."/>
            <person name="Tetreau G."/>
            <person name="Wang Y."/>
            <person name="Xiong G.H."/>
            <person name="Traut W."/>
            <person name="Walsh T.K."/>
            <person name="Worley K.C."/>
            <person name="Wu D."/>
            <person name="Wu W."/>
            <person name="Wu Y.Q."/>
            <person name="Zhang X."/>
            <person name="Zou Z."/>
            <person name="Zucker H."/>
            <person name="Briscoe A.D."/>
            <person name="Burmester T."/>
            <person name="Clem R.J."/>
            <person name="Feyereisen R."/>
            <person name="Grimmelikhuijzen C.J.P."/>
            <person name="Hamodrakas S.J."/>
            <person name="Hansson B.S."/>
            <person name="Huguet E."/>
            <person name="Jermiin L.S."/>
            <person name="Lan Q."/>
            <person name="Lehman H.K."/>
            <person name="Lorenzen M."/>
            <person name="Merzendorfer H."/>
            <person name="Michalopoulos I."/>
            <person name="Morton D.B."/>
            <person name="Muthukrishnan S."/>
            <person name="Oakeshott J.G."/>
            <person name="Palmer W."/>
            <person name="Park Y."/>
            <person name="Passarelli A.L."/>
            <person name="Rozas J."/>
            <person name="Schwartz L.M."/>
            <person name="Smith W."/>
            <person name="Southgate A."/>
            <person name="Vilcinskas A."/>
            <person name="Vogt R."/>
            <person name="Wang P."/>
            <person name="Werren J."/>
            <person name="Yu X.Q."/>
            <person name="Zhou J.J."/>
            <person name="Brown S.J."/>
            <person name="Scherer S.E."/>
            <person name="Richards S."/>
            <person name="Blissard G.W."/>
        </authorList>
    </citation>
    <scope>NUCLEOTIDE SEQUENCE</scope>
</reference>
<dbReference type="InterPro" id="IPR002401">
    <property type="entry name" value="Cyt_P450_E_grp-I"/>
</dbReference>
<comment type="similarity">
    <text evidence="5 15">Belongs to the cytochrome P450 family.</text>
</comment>
<dbReference type="GO" id="GO:0020037">
    <property type="term" value="F:heme binding"/>
    <property type="evidence" value="ECO:0007669"/>
    <property type="project" value="InterPro"/>
</dbReference>
<protein>
    <recommendedName>
        <fullName evidence="19">Cytochrome P450</fullName>
    </recommendedName>
</protein>
<comment type="cofactor">
    <cofactor evidence="1 14">
        <name>heme</name>
        <dbReference type="ChEBI" id="CHEBI:30413"/>
    </cofactor>
</comment>
<keyword evidence="8" id="KW-0256">Endoplasmic reticulum</keyword>
<evidence type="ECO:0000256" key="9">
    <source>
        <dbReference type="ARBA" id="ARBA00022848"/>
    </source>
</evidence>
<reference evidence="17" key="2">
    <citation type="submission" date="2020-12" db="EMBL/GenBank/DDBJ databases">
        <authorList>
            <person name="Kanost M."/>
        </authorList>
    </citation>
    <scope>NUCLEOTIDE SEQUENCE</scope>
</reference>
<dbReference type="GO" id="GO:0005506">
    <property type="term" value="F:iron ion binding"/>
    <property type="evidence" value="ECO:0007669"/>
    <property type="project" value="InterPro"/>
</dbReference>
<dbReference type="OrthoDB" id="1470350at2759"/>
<comment type="subcellular location">
    <subcellularLocation>
        <location evidence="4">Endoplasmic reticulum membrane</location>
        <topology evidence="4">Peripheral membrane protein</topology>
    </subcellularLocation>
    <subcellularLocation>
        <location evidence="3">Microsome membrane</location>
        <topology evidence="3">Peripheral membrane protein</topology>
    </subcellularLocation>
</comment>
<evidence type="ECO:0000256" key="3">
    <source>
        <dbReference type="ARBA" id="ARBA00004174"/>
    </source>
</evidence>
<dbReference type="PRINTS" id="PR00385">
    <property type="entry name" value="P450"/>
</dbReference>
<dbReference type="Gene3D" id="1.10.630.10">
    <property type="entry name" value="Cytochrome P450"/>
    <property type="match status" value="1"/>
</dbReference>
<evidence type="ECO:0000256" key="2">
    <source>
        <dbReference type="ARBA" id="ARBA00003690"/>
    </source>
</evidence>
<evidence type="ECO:0000256" key="8">
    <source>
        <dbReference type="ARBA" id="ARBA00022824"/>
    </source>
</evidence>
<sequence length="499" mass="57447">MLSVLSCLCVLYAVWTWYLRNSSSPDRPPYLRGIFPVIGNSLLLLEGRNALFRHVINISRDCIKKGGVICGALGFHRYYIITNPQDALTAANSCLQKHFGYKWGKRWLGNSLIMSTGEIWKNQRRMIAPAFSLPILHGYLGVFNTKARELVEIVSTQTEPTFNILPYIKDVIFKILSKTVFGVDELDDKNFIKQYMNATDTILKNFVDRFNNPLLYSDFMYQLLGYKKIEDEIIRISSNMSDTIINAKRAALKASKSTIYSMNSKGAKYKSLLELLLELSEKNMLTNKEIKDEVNTFIVAGYDTCSIVLTYTLMCLGTYPEVQERVHEEIQTVFGDTDRDVEKEDLSHLLYTEAVIKETLRLYPPGPFLLRYCDKVVQLKNYKMPADTQLILNMYGMNRDPVWGPDAEHFRPDRWLDLKLEQSNAFGSFSIGKRICPGQHFALISLKTMIAHVIRHYRIRANIHKLKFRVDVLAVPISDCKVVLERRNNSLSKHHRNDL</sequence>
<accession>A0A922CK48</accession>
<dbReference type="InterPro" id="IPR050196">
    <property type="entry name" value="Cytochrome_P450_Monoox"/>
</dbReference>
<dbReference type="Proteomes" id="UP000791440">
    <property type="component" value="Unassembled WGS sequence"/>
</dbReference>
<dbReference type="EMBL" id="JH668380">
    <property type="protein sequence ID" value="KAG6449915.1"/>
    <property type="molecule type" value="Genomic_DNA"/>
</dbReference>
<keyword evidence="6 14" id="KW-0349">Heme</keyword>
<organism evidence="17 18">
    <name type="scientific">Manduca sexta</name>
    <name type="common">Tobacco hawkmoth</name>
    <name type="synonym">Tobacco hornworm</name>
    <dbReference type="NCBI Taxonomy" id="7130"/>
    <lineage>
        <taxon>Eukaryota</taxon>
        <taxon>Metazoa</taxon>
        <taxon>Ecdysozoa</taxon>
        <taxon>Arthropoda</taxon>
        <taxon>Hexapoda</taxon>
        <taxon>Insecta</taxon>
        <taxon>Pterygota</taxon>
        <taxon>Neoptera</taxon>
        <taxon>Endopterygota</taxon>
        <taxon>Lepidoptera</taxon>
        <taxon>Glossata</taxon>
        <taxon>Ditrysia</taxon>
        <taxon>Bombycoidea</taxon>
        <taxon>Sphingidae</taxon>
        <taxon>Sphinginae</taxon>
        <taxon>Sphingini</taxon>
        <taxon>Manduca</taxon>
    </lineage>
</organism>
<evidence type="ECO:0000256" key="15">
    <source>
        <dbReference type="RuleBase" id="RU000461"/>
    </source>
</evidence>
<comment type="caution">
    <text evidence="17">The sequence shown here is derived from an EMBL/GenBank/DDBJ whole genome shotgun (WGS) entry which is preliminary data.</text>
</comment>
<evidence type="ECO:0000313" key="18">
    <source>
        <dbReference type="Proteomes" id="UP000791440"/>
    </source>
</evidence>
<dbReference type="GO" id="GO:0016705">
    <property type="term" value="F:oxidoreductase activity, acting on paired donors, with incorporation or reduction of molecular oxygen"/>
    <property type="evidence" value="ECO:0007669"/>
    <property type="project" value="InterPro"/>
</dbReference>
<name>A0A922CK48_MANSE</name>
<dbReference type="PANTHER" id="PTHR24291">
    <property type="entry name" value="CYTOCHROME P450 FAMILY 4"/>
    <property type="match status" value="1"/>
</dbReference>
<feature type="chain" id="PRO_5037609473" description="Cytochrome P450" evidence="16">
    <location>
        <begin position="17"/>
        <end position="499"/>
    </location>
</feature>
<dbReference type="GO" id="GO:0005789">
    <property type="term" value="C:endoplasmic reticulum membrane"/>
    <property type="evidence" value="ECO:0007669"/>
    <property type="project" value="UniProtKB-SubCell"/>
</dbReference>
<dbReference type="SUPFAM" id="SSF48264">
    <property type="entry name" value="Cytochrome P450"/>
    <property type="match status" value="1"/>
</dbReference>
<feature type="binding site" description="axial binding residue" evidence="14">
    <location>
        <position position="436"/>
    </location>
    <ligand>
        <name>heme</name>
        <dbReference type="ChEBI" id="CHEBI:30413"/>
    </ligand>
    <ligandPart>
        <name>Fe</name>
        <dbReference type="ChEBI" id="CHEBI:18248"/>
    </ligandPart>
</feature>
<keyword evidence="7 14" id="KW-0479">Metal-binding</keyword>
<evidence type="ECO:0000256" key="7">
    <source>
        <dbReference type="ARBA" id="ARBA00022723"/>
    </source>
</evidence>
<evidence type="ECO:0000256" key="16">
    <source>
        <dbReference type="SAM" id="SignalP"/>
    </source>
</evidence>
<dbReference type="Pfam" id="PF00067">
    <property type="entry name" value="p450"/>
    <property type="match status" value="1"/>
</dbReference>
<keyword evidence="16" id="KW-0732">Signal</keyword>